<gene>
    <name evidence="1" type="ORF">DERYTH_LOCUS2887</name>
</gene>
<organism evidence="1 2">
    <name type="scientific">Dentiscutata erythropus</name>
    <dbReference type="NCBI Taxonomy" id="1348616"/>
    <lineage>
        <taxon>Eukaryota</taxon>
        <taxon>Fungi</taxon>
        <taxon>Fungi incertae sedis</taxon>
        <taxon>Mucoromycota</taxon>
        <taxon>Glomeromycotina</taxon>
        <taxon>Glomeromycetes</taxon>
        <taxon>Diversisporales</taxon>
        <taxon>Gigasporaceae</taxon>
        <taxon>Dentiscutata</taxon>
    </lineage>
</organism>
<dbReference type="Proteomes" id="UP000789405">
    <property type="component" value="Unassembled WGS sequence"/>
</dbReference>
<protein>
    <submittedName>
        <fullName evidence="1">21662_t:CDS:1</fullName>
    </submittedName>
</protein>
<reference evidence="1" key="1">
    <citation type="submission" date="2021-06" db="EMBL/GenBank/DDBJ databases">
        <authorList>
            <person name="Kallberg Y."/>
            <person name="Tangrot J."/>
            <person name="Rosling A."/>
        </authorList>
    </citation>
    <scope>NUCLEOTIDE SEQUENCE</scope>
    <source>
        <strain evidence="1">MA453B</strain>
    </source>
</reference>
<evidence type="ECO:0000313" key="2">
    <source>
        <dbReference type="Proteomes" id="UP000789405"/>
    </source>
</evidence>
<name>A0A9N8ZMB9_9GLOM</name>
<evidence type="ECO:0000313" key="1">
    <source>
        <dbReference type="EMBL" id="CAG8500709.1"/>
    </source>
</evidence>
<accession>A0A9N8ZMB9</accession>
<sequence length="279" mass="32044">MTFDKFIKQESNEGELQEIYLALKSAFEKFEKSWNTVAPYIKQFGCQKFEEFPTISLQSSVMYGLAEETDFGIYLSAILSYLIELQNLFLEETIDIPDSSVLYDHVLDESFSSENASKMLPAIEMIICSVNCKLDCETSIKDYISQQMDLLILTENADFYENAKYKVPLSQDMEMQIIKVTFFDKQFQNQISACELLTALKRFLVRYLMVDALEYITTNDNLTDYLTNEDFSCWPSVSSLEIAKNLFPSGIQVGQTHSVYKLISSRQTSNQPSVSYNCL</sequence>
<comment type="caution">
    <text evidence="1">The sequence shown here is derived from an EMBL/GenBank/DDBJ whole genome shotgun (WGS) entry which is preliminary data.</text>
</comment>
<proteinExistence type="predicted"/>
<dbReference type="EMBL" id="CAJVPY010000961">
    <property type="protein sequence ID" value="CAG8500709.1"/>
    <property type="molecule type" value="Genomic_DNA"/>
</dbReference>
<keyword evidence="2" id="KW-1185">Reference proteome</keyword>
<dbReference type="AlphaFoldDB" id="A0A9N8ZMB9"/>